<feature type="compositionally biased region" description="Basic residues" evidence="3">
    <location>
        <begin position="1"/>
        <end position="10"/>
    </location>
</feature>
<dbReference type="GO" id="GO:0017004">
    <property type="term" value="P:cytochrome complex assembly"/>
    <property type="evidence" value="ECO:0007669"/>
    <property type="project" value="UniProtKB-KW"/>
</dbReference>
<feature type="transmembrane region" description="Helical" evidence="4">
    <location>
        <begin position="376"/>
        <end position="395"/>
    </location>
</feature>
<dbReference type="InterPro" id="IPR032523">
    <property type="entry name" value="CcmF_C"/>
</dbReference>
<evidence type="ECO:0000313" key="7">
    <source>
        <dbReference type="EMBL" id="KAB8197411.1"/>
    </source>
</evidence>
<feature type="transmembrane region" description="Helical" evidence="4">
    <location>
        <begin position="490"/>
        <end position="506"/>
    </location>
</feature>
<dbReference type="EMBL" id="VDLX02000001">
    <property type="protein sequence ID" value="KAB8197411.1"/>
    <property type="molecule type" value="Genomic_DNA"/>
</dbReference>
<keyword evidence="8" id="KW-1185">Reference proteome</keyword>
<dbReference type="Pfam" id="PF16327">
    <property type="entry name" value="CcmF_C"/>
    <property type="match status" value="1"/>
</dbReference>
<keyword evidence="4" id="KW-1133">Transmembrane helix</keyword>
<evidence type="ECO:0000256" key="2">
    <source>
        <dbReference type="ARBA" id="ARBA00022748"/>
    </source>
</evidence>
<feature type="transmembrane region" description="Helical" evidence="4">
    <location>
        <begin position="415"/>
        <end position="435"/>
    </location>
</feature>
<keyword evidence="4" id="KW-0812">Transmembrane</keyword>
<feature type="transmembrane region" description="Helical" evidence="4">
    <location>
        <begin position="709"/>
        <end position="726"/>
    </location>
</feature>
<comment type="caution">
    <text evidence="7">The sequence shown here is derived from an EMBL/GenBank/DDBJ whole genome shotgun (WGS) entry which is preliminary data.</text>
</comment>
<dbReference type="InterPro" id="IPR002541">
    <property type="entry name" value="Cyt_c_assembly"/>
</dbReference>
<keyword evidence="7" id="KW-0456">Lyase</keyword>
<accession>A0A5C4WV54</accession>
<evidence type="ECO:0000256" key="1">
    <source>
        <dbReference type="ARBA" id="ARBA00009186"/>
    </source>
</evidence>
<feature type="transmembrane region" description="Helical" evidence="4">
    <location>
        <begin position="108"/>
        <end position="131"/>
    </location>
</feature>
<evidence type="ECO:0000259" key="5">
    <source>
        <dbReference type="Pfam" id="PF01578"/>
    </source>
</evidence>
<comment type="similarity">
    <text evidence="1">Belongs to the CcmF/CycK/Ccl1/NrfE/CcsA family.</text>
</comment>
<name>A0A5C4WV54_9ACTN</name>
<evidence type="ECO:0000256" key="3">
    <source>
        <dbReference type="SAM" id="MobiDB-lite"/>
    </source>
</evidence>
<feature type="transmembrane region" description="Helical" evidence="4">
    <location>
        <begin position="285"/>
        <end position="305"/>
    </location>
</feature>
<organism evidence="7 8">
    <name type="scientific">Nonomuraea phyllanthi</name>
    <dbReference type="NCBI Taxonomy" id="2219224"/>
    <lineage>
        <taxon>Bacteria</taxon>
        <taxon>Bacillati</taxon>
        <taxon>Actinomycetota</taxon>
        <taxon>Actinomycetes</taxon>
        <taxon>Streptosporangiales</taxon>
        <taxon>Streptosporangiaceae</taxon>
        <taxon>Nonomuraea</taxon>
    </lineage>
</organism>
<feature type="transmembrane region" description="Helical" evidence="4">
    <location>
        <begin position="138"/>
        <end position="157"/>
    </location>
</feature>
<feature type="domain" description="Cytochrome c assembly protein" evidence="5">
    <location>
        <begin position="189"/>
        <end position="398"/>
    </location>
</feature>
<dbReference type="InterPro" id="IPR003567">
    <property type="entry name" value="Cyt_c_biogenesis"/>
</dbReference>
<dbReference type="GO" id="GO:0016020">
    <property type="term" value="C:membrane"/>
    <property type="evidence" value="ECO:0007669"/>
    <property type="project" value="InterPro"/>
</dbReference>
<dbReference type="AlphaFoldDB" id="A0A5C4WV54"/>
<feature type="transmembrane region" description="Helical" evidence="4">
    <location>
        <begin position="550"/>
        <end position="571"/>
    </location>
</feature>
<dbReference type="GO" id="GO:0015232">
    <property type="term" value="F:heme transmembrane transporter activity"/>
    <property type="evidence" value="ECO:0007669"/>
    <property type="project" value="InterPro"/>
</dbReference>
<proteinExistence type="inferred from homology"/>
<feature type="compositionally biased region" description="Low complexity" evidence="3">
    <location>
        <begin position="33"/>
        <end position="57"/>
    </location>
</feature>
<dbReference type="PANTHER" id="PTHR43653">
    <property type="entry name" value="CYTOCHROME C ASSEMBLY PROTEIN-RELATED"/>
    <property type="match status" value="1"/>
</dbReference>
<reference evidence="7 8" key="1">
    <citation type="submission" date="2019-10" db="EMBL/GenBank/DDBJ databases">
        <title>Nonomuraea sp. nov., isolated from Phyllanthus amarus.</title>
        <authorList>
            <person name="Klykleung N."/>
            <person name="Tanasupawat S."/>
        </authorList>
    </citation>
    <scope>NUCLEOTIDE SEQUENCE [LARGE SCALE GENOMIC DNA]</scope>
    <source>
        <strain evidence="7 8">PA1-10</strain>
    </source>
</reference>
<dbReference type="GO" id="GO:0020037">
    <property type="term" value="F:heme binding"/>
    <property type="evidence" value="ECO:0007669"/>
    <property type="project" value="InterPro"/>
</dbReference>
<feature type="region of interest" description="Disordered" evidence="3">
    <location>
        <begin position="1"/>
        <end position="83"/>
    </location>
</feature>
<protein>
    <submittedName>
        <fullName evidence="7">Heme lyase CcmF/NrfE family subunit</fullName>
    </submittedName>
</protein>
<feature type="transmembrane region" description="Helical" evidence="4">
    <location>
        <begin position="447"/>
        <end position="470"/>
    </location>
</feature>
<dbReference type="PRINTS" id="PR01410">
    <property type="entry name" value="CCBIOGENESIS"/>
</dbReference>
<feature type="transmembrane region" description="Helical" evidence="4">
    <location>
        <begin position="188"/>
        <end position="211"/>
    </location>
</feature>
<dbReference type="OrthoDB" id="9814290at2"/>
<dbReference type="PANTHER" id="PTHR43653:SF1">
    <property type="entry name" value="CYTOCHROME C-TYPE BIOGENESIS PROTEIN CCMF"/>
    <property type="match status" value="1"/>
</dbReference>
<keyword evidence="4" id="KW-0472">Membrane</keyword>
<feature type="compositionally biased region" description="Low complexity" evidence="3">
    <location>
        <begin position="70"/>
        <end position="81"/>
    </location>
</feature>
<feature type="transmembrane region" description="Helical" evidence="4">
    <location>
        <begin position="317"/>
        <end position="338"/>
    </location>
</feature>
<evidence type="ECO:0000259" key="6">
    <source>
        <dbReference type="Pfam" id="PF16327"/>
    </source>
</evidence>
<feature type="compositionally biased region" description="Low complexity" evidence="3">
    <location>
        <begin position="757"/>
        <end position="770"/>
    </location>
</feature>
<feature type="transmembrane region" description="Helical" evidence="4">
    <location>
        <begin position="350"/>
        <end position="369"/>
    </location>
</feature>
<feature type="transmembrane region" description="Helical" evidence="4">
    <location>
        <begin position="232"/>
        <end position="253"/>
    </location>
</feature>
<feature type="region of interest" description="Disordered" evidence="3">
    <location>
        <begin position="730"/>
        <end position="790"/>
    </location>
</feature>
<sequence length="790" mass="80865">MPNSSHHRPATRSAPAPPGDSGEGVLAVQPAVRSRTQAAAGSSAQAAPARRTPHATTCLPVPRSRRLSGTTRPTPAATPMTWGNLSKGGRGGILASCVPPGGDGVRVIGYLGTAALWAGLAASLAAALTWPRARSRPLAARCTACALACAALAFVLLESALVTHDFRIGFVARQGGRDVPLYYTVTSLWSALEGSLVLWLLVLAAFAFAAGRHRSRRAATAGGHHGTDRLQRIAMTTVMLVCAAFFALTALAADPFAAADPVPADGPGPDPLLRGHPLMGVHPPLLYLGYAGLMVPFGYGVACLITGRVEVARIRAWTLVAWIPLTAGIVLGAWWSYGVLGWGGYWEWDPVENASLMPWLVATAVLHAARARSLRAWTVALAVSAFLLVLLGTFLTRSGAVASVHSFTRSAAGPALLGVLTAALVTAAGLIAWRVRRPPSDARPATAPLLGSGLLTALAGTVLLGTLFPLVADLVLGERVSVGAPYFDRMVVPGLLALLALMGAASRRRQRLARPVAGAGSSECGRGLAWPVAAGAATVAGLGSTGRHSVTALLAFGLAAFELAAIAARLLDPAVGRRRMGVLTAHAGVALAAVAVAASSGYAQQAQGRVRVGESLQVGGYDVRLDGVERQAADGAMTAAARVVVTRHGAAVGVLRPSLAFYPARGGSPVARPAIRGGLLSDLYVSVSEVDQDGAAVALRVAVNPLMSLLWASGGLMVLGGLLTLAPTRPRTSPGSALLPTRPRTAPQPASGQGRTPSEAPCESEPSSGSANARASEAGGASRPRKARMP</sequence>
<feature type="transmembrane region" description="Helical" evidence="4">
    <location>
        <begin position="583"/>
        <end position="603"/>
    </location>
</feature>
<evidence type="ECO:0000313" key="8">
    <source>
        <dbReference type="Proteomes" id="UP000312512"/>
    </source>
</evidence>
<dbReference type="Proteomes" id="UP000312512">
    <property type="component" value="Unassembled WGS sequence"/>
</dbReference>
<keyword evidence="2" id="KW-0201">Cytochrome c-type biogenesis</keyword>
<feature type="domain" description="Cytochrome c-type biogenesis protein CcmF C-terminal" evidence="6">
    <location>
        <begin position="454"/>
        <end position="725"/>
    </location>
</feature>
<gene>
    <name evidence="7" type="ORF">FH608_002305</name>
</gene>
<dbReference type="GO" id="GO:0016829">
    <property type="term" value="F:lyase activity"/>
    <property type="evidence" value="ECO:0007669"/>
    <property type="project" value="UniProtKB-KW"/>
</dbReference>
<dbReference type="Pfam" id="PF01578">
    <property type="entry name" value="Cytochrom_C_asm"/>
    <property type="match status" value="1"/>
</dbReference>
<evidence type="ECO:0000256" key="4">
    <source>
        <dbReference type="SAM" id="Phobius"/>
    </source>
</evidence>